<comment type="subcellular location">
    <subcellularLocation>
        <location evidence="1 12">Cytoplasm</location>
    </subcellularLocation>
</comment>
<keyword evidence="11 12" id="KW-0030">Aminoacyl-tRNA synthetase</keyword>
<feature type="binding site" evidence="12">
    <location>
        <position position="241"/>
    </location>
    <ligand>
        <name>Zn(2+)</name>
        <dbReference type="ChEBI" id="CHEBI:29105"/>
    </ligand>
</feature>
<evidence type="ECO:0000313" key="14">
    <source>
        <dbReference type="EMBL" id="PRP99292.1"/>
    </source>
</evidence>
<comment type="similarity">
    <text evidence="2 12">Belongs to the class-I aminoacyl-tRNA synthetase family.</text>
</comment>
<feature type="binding site" evidence="12">
    <location>
        <position position="216"/>
    </location>
    <ligand>
        <name>Zn(2+)</name>
        <dbReference type="ChEBI" id="CHEBI:29105"/>
    </ligand>
</feature>
<comment type="cofactor">
    <cofactor evidence="12">
        <name>Zn(2+)</name>
        <dbReference type="ChEBI" id="CHEBI:29105"/>
    </cofactor>
    <text evidence="12">Binds 1 zinc ion per subunit.</text>
</comment>
<gene>
    <name evidence="12 14" type="primary">cysS</name>
    <name evidence="14" type="ORF">ENSA7_63340</name>
</gene>
<dbReference type="InterPro" id="IPR009080">
    <property type="entry name" value="tRNAsynth_Ia_anticodon-bd"/>
</dbReference>
<evidence type="ECO:0000256" key="11">
    <source>
        <dbReference type="ARBA" id="ARBA00023146"/>
    </source>
</evidence>
<feature type="binding site" evidence="12">
    <location>
        <position position="281"/>
    </location>
    <ligand>
        <name>ATP</name>
        <dbReference type="ChEBI" id="CHEBI:30616"/>
    </ligand>
</feature>
<keyword evidence="5 12" id="KW-0436">Ligase</keyword>
<proteinExistence type="inferred from homology"/>
<dbReference type="InterPro" id="IPR056411">
    <property type="entry name" value="CysS_C"/>
</dbReference>
<keyword evidence="7 12" id="KW-0547">Nucleotide-binding</keyword>
<comment type="catalytic activity">
    <reaction evidence="12">
        <text>tRNA(Cys) + L-cysteine + ATP = L-cysteinyl-tRNA(Cys) + AMP + diphosphate</text>
        <dbReference type="Rhea" id="RHEA:17773"/>
        <dbReference type="Rhea" id="RHEA-COMP:9661"/>
        <dbReference type="Rhea" id="RHEA-COMP:9679"/>
        <dbReference type="ChEBI" id="CHEBI:30616"/>
        <dbReference type="ChEBI" id="CHEBI:33019"/>
        <dbReference type="ChEBI" id="CHEBI:35235"/>
        <dbReference type="ChEBI" id="CHEBI:78442"/>
        <dbReference type="ChEBI" id="CHEBI:78517"/>
        <dbReference type="ChEBI" id="CHEBI:456215"/>
        <dbReference type="EC" id="6.1.1.16"/>
    </reaction>
</comment>
<evidence type="ECO:0000256" key="8">
    <source>
        <dbReference type="ARBA" id="ARBA00022833"/>
    </source>
</evidence>
<dbReference type="GO" id="GO:0008270">
    <property type="term" value="F:zinc ion binding"/>
    <property type="evidence" value="ECO:0007669"/>
    <property type="project" value="UniProtKB-UniRule"/>
</dbReference>
<evidence type="ECO:0000256" key="7">
    <source>
        <dbReference type="ARBA" id="ARBA00022741"/>
    </source>
</evidence>
<dbReference type="Pfam" id="PF23493">
    <property type="entry name" value="CysS_C"/>
    <property type="match status" value="1"/>
</dbReference>
<keyword evidence="4 12" id="KW-0963">Cytoplasm</keyword>
<dbReference type="HAMAP" id="MF_00041">
    <property type="entry name" value="Cys_tRNA_synth"/>
    <property type="match status" value="1"/>
</dbReference>
<dbReference type="Gene3D" id="1.20.120.1910">
    <property type="entry name" value="Cysteine-tRNA ligase, C-terminal anti-codon recognition domain"/>
    <property type="match status" value="1"/>
</dbReference>
<dbReference type="InterPro" id="IPR024909">
    <property type="entry name" value="Cys-tRNA/MSH_ligase"/>
</dbReference>
<keyword evidence="8 12" id="KW-0862">Zinc</keyword>
<dbReference type="CDD" id="cd00672">
    <property type="entry name" value="CysRS_core"/>
    <property type="match status" value="1"/>
</dbReference>
<evidence type="ECO:0000259" key="13">
    <source>
        <dbReference type="SMART" id="SM00840"/>
    </source>
</evidence>
<dbReference type="PANTHER" id="PTHR10890">
    <property type="entry name" value="CYSTEINYL-TRNA SYNTHETASE"/>
    <property type="match status" value="1"/>
</dbReference>
<dbReference type="InterPro" id="IPR015273">
    <property type="entry name" value="Cys-tRNA-synt_Ia_DALR"/>
</dbReference>
<feature type="short sequence motif" description="'KMSKS' region" evidence="12">
    <location>
        <begin position="278"/>
        <end position="282"/>
    </location>
</feature>
<keyword evidence="9 12" id="KW-0067">ATP-binding</keyword>
<evidence type="ECO:0000256" key="9">
    <source>
        <dbReference type="ARBA" id="ARBA00022840"/>
    </source>
</evidence>
<dbReference type="PRINTS" id="PR00983">
    <property type="entry name" value="TRNASYNTHCYS"/>
</dbReference>
<dbReference type="GO" id="GO:0005524">
    <property type="term" value="F:ATP binding"/>
    <property type="evidence" value="ECO:0007669"/>
    <property type="project" value="UniProtKB-UniRule"/>
</dbReference>
<evidence type="ECO:0000256" key="10">
    <source>
        <dbReference type="ARBA" id="ARBA00022917"/>
    </source>
</evidence>
<comment type="subunit">
    <text evidence="3 12">Monomer.</text>
</comment>
<evidence type="ECO:0000313" key="15">
    <source>
        <dbReference type="Proteomes" id="UP000238823"/>
    </source>
</evidence>
<dbReference type="PANTHER" id="PTHR10890:SF3">
    <property type="entry name" value="CYSTEINE--TRNA LIGASE, CYTOPLASMIC"/>
    <property type="match status" value="1"/>
</dbReference>
<dbReference type="InterPro" id="IPR014729">
    <property type="entry name" value="Rossmann-like_a/b/a_fold"/>
</dbReference>
<comment type="caution">
    <text evidence="14">The sequence shown here is derived from an EMBL/GenBank/DDBJ whole genome shotgun (WGS) entry which is preliminary data.</text>
</comment>
<evidence type="ECO:0000256" key="6">
    <source>
        <dbReference type="ARBA" id="ARBA00022723"/>
    </source>
</evidence>
<evidence type="ECO:0000256" key="5">
    <source>
        <dbReference type="ARBA" id="ARBA00022598"/>
    </source>
</evidence>
<dbReference type="SUPFAM" id="SSF52374">
    <property type="entry name" value="Nucleotidylyl transferase"/>
    <property type="match status" value="1"/>
</dbReference>
<dbReference type="GO" id="GO:0006423">
    <property type="term" value="P:cysteinyl-tRNA aminoacylation"/>
    <property type="evidence" value="ECO:0007669"/>
    <property type="project" value="UniProtKB-UniRule"/>
</dbReference>
<protein>
    <recommendedName>
        <fullName evidence="12">Cysteine--tRNA ligase</fullName>
        <ecNumber evidence="12">6.1.1.16</ecNumber>
    </recommendedName>
    <alternativeName>
        <fullName evidence="12">Cysteinyl-tRNA synthetase</fullName>
        <shortName evidence="12">CysRS</shortName>
    </alternativeName>
</protein>
<reference evidence="14 15" key="1">
    <citation type="submission" date="2018-03" db="EMBL/GenBank/DDBJ databases">
        <title>Draft Genome Sequences of the Obligatory Marine Myxobacteria Enhygromyxa salina SWB007.</title>
        <authorList>
            <person name="Poehlein A."/>
            <person name="Moghaddam J.A."/>
            <person name="Harms H."/>
            <person name="Alanjari M."/>
            <person name="Koenig G.M."/>
            <person name="Daniel R."/>
            <person name="Schaeberle T.F."/>
        </authorList>
    </citation>
    <scope>NUCLEOTIDE SEQUENCE [LARGE SCALE GENOMIC DNA]</scope>
    <source>
        <strain evidence="14 15">SWB007</strain>
    </source>
</reference>
<evidence type="ECO:0000256" key="12">
    <source>
        <dbReference type="HAMAP-Rule" id="MF_00041"/>
    </source>
</evidence>
<accession>A0A2S9Y2F2</accession>
<keyword evidence="10 12" id="KW-0648">Protein biosynthesis</keyword>
<dbReference type="RefSeq" id="WP_106093248.1">
    <property type="nucleotide sequence ID" value="NZ_PVNL01000121.1"/>
</dbReference>
<evidence type="ECO:0000256" key="4">
    <source>
        <dbReference type="ARBA" id="ARBA00022490"/>
    </source>
</evidence>
<dbReference type="EMBL" id="PVNL01000121">
    <property type="protein sequence ID" value="PRP99292.1"/>
    <property type="molecule type" value="Genomic_DNA"/>
</dbReference>
<sequence length="542" mass="60178">MALHVFNTRTKQKEPFVPADPKVVRIYTCGLTVYSHMHIGHARTYCFWDVFRRWLEYRGHHVISVINYTDIDDRIISGAAGGGTGMLDHAERIIASFRQDCRALNIKDYATYTRATDFVAEQIDAVQALLDKGHAYVSDGEVLYDVRSFEGYGELSGRTIESLQEGASGRTDAAERERKRFFADFTLWKPSKPGEPSWETGRPEWPSGRPGWHIECSVMSTTTLGAHFDVHGGGIDNLFPHHENEVAQAEPLCGHPWVGYWMHPAHLQLLNESNEPVKMSKSLGNVISIPQLVEHHSAEQIRWFFGVTHYRSSLAFNWQLLAESSKGFEKIQRAAAILERRLEQASDDELKIPVQGTYASLRPGDQAVPRERESFVYGAFGEASTRFIDRFIAGMDDDMGTSKATAAVFDYVGELFVGGIEASDDVPSLLAAYRCLTRHLWVLGAELPNPRLYPELAVECTRSANAGGGDDTERVAALGGVIDKLLEARQDARKAKDFAKSDLIRDLLQAAGVAVEDTPKGPRWAVISLAQASGPLANDVVD</sequence>
<dbReference type="NCBIfam" id="TIGR00435">
    <property type="entry name" value="cysS"/>
    <property type="match status" value="1"/>
</dbReference>
<evidence type="ECO:0000256" key="3">
    <source>
        <dbReference type="ARBA" id="ARBA00011245"/>
    </source>
</evidence>
<dbReference type="Pfam" id="PF01406">
    <property type="entry name" value="tRNA-synt_1e"/>
    <property type="match status" value="1"/>
</dbReference>
<dbReference type="GO" id="GO:0004817">
    <property type="term" value="F:cysteine-tRNA ligase activity"/>
    <property type="evidence" value="ECO:0007669"/>
    <property type="project" value="UniProtKB-UniRule"/>
</dbReference>
<dbReference type="Proteomes" id="UP000238823">
    <property type="component" value="Unassembled WGS sequence"/>
</dbReference>
<dbReference type="SMART" id="SM00840">
    <property type="entry name" value="DALR_2"/>
    <property type="match status" value="1"/>
</dbReference>
<dbReference type="AlphaFoldDB" id="A0A2S9Y2F2"/>
<dbReference type="Gene3D" id="3.40.50.620">
    <property type="entry name" value="HUPs"/>
    <property type="match status" value="1"/>
</dbReference>
<dbReference type="OrthoDB" id="9815130at2"/>
<keyword evidence="6 12" id="KW-0479">Metal-binding</keyword>
<evidence type="ECO:0000256" key="1">
    <source>
        <dbReference type="ARBA" id="ARBA00004496"/>
    </source>
</evidence>
<dbReference type="InterPro" id="IPR015803">
    <property type="entry name" value="Cys-tRNA-ligase"/>
</dbReference>
<evidence type="ECO:0000256" key="2">
    <source>
        <dbReference type="ARBA" id="ARBA00005594"/>
    </source>
</evidence>
<dbReference type="InterPro" id="IPR032678">
    <property type="entry name" value="tRNA-synt_1_cat_dom"/>
</dbReference>
<dbReference type="GO" id="GO:0005829">
    <property type="term" value="C:cytosol"/>
    <property type="evidence" value="ECO:0007669"/>
    <property type="project" value="TreeGrafter"/>
</dbReference>
<name>A0A2S9Y2F2_9BACT</name>
<organism evidence="14 15">
    <name type="scientific">Enhygromyxa salina</name>
    <dbReference type="NCBI Taxonomy" id="215803"/>
    <lineage>
        <taxon>Bacteria</taxon>
        <taxon>Pseudomonadati</taxon>
        <taxon>Myxococcota</taxon>
        <taxon>Polyangia</taxon>
        <taxon>Nannocystales</taxon>
        <taxon>Nannocystaceae</taxon>
        <taxon>Enhygromyxa</taxon>
    </lineage>
</organism>
<feature type="binding site" evidence="12">
    <location>
        <position position="245"/>
    </location>
    <ligand>
        <name>Zn(2+)</name>
        <dbReference type="ChEBI" id="CHEBI:29105"/>
    </ligand>
</feature>
<feature type="short sequence motif" description="'HIGH' region" evidence="12">
    <location>
        <begin position="31"/>
        <end position="41"/>
    </location>
</feature>
<dbReference type="EC" id="6.1.1.16" evidence="12"/>
<feature type="binding site" evidence="12">
    <location>
        <position position="29"/>
    </location>
    <ligand>
        <name>Zn(2+)</name>
        <dbReference type="ChEBI" id="CHEBI:29105"/>
    </ligand>
</feature>
<dbReference type="SUPFAM" id="SSF47323">
    <property type="entry name" value="Anticodon-binding domain of a subclass of class I aminoacyl-tRNA synthetases"/>
    <property type="match status" value="1"/>
</dbReference>
<feature type="domain" description="Cysteinyl-tRNA synthetase class Ia DALR" evidence="13">
    <location>
        <begin position="390"/>
        <end position="448"/>
    </location>
</feature>